<name>A0A285UUU7_9HYPH</name>
<protein>
    <submittedName>
        <fullName evidence="1">Uncharacterized protein</fullName>
    </submittedName>
</protein>
<evidence type="ECO:0000313" key="2">
    <source>
        <dbReference type="Proteomes" id="UP000219167"/>
    </source>
</evidence>
<proteinExistence type="predicted"/>
<dbReference type="EMBL" id="OBQD01000014">
    <property type="protein sequence ID" value="SOC45148.1"/>
    <property type="molecule type" value="Genomic_DNA"/>
</dbReference>
<dbReference type="Proteomes" id="UP000219167">
    <property type="component" value="Unassembled WGS sequence"/>
</dbReference>
<sequence>MSAATADEPPPMDEAAAILEMHDGNALEAIRTLLAERDAVEEKLRFASIAMGHGFTRGWRTRLPGKFIGEG</sequence>
<evidence type="ECO:0000313" key="1">
    <source>
        <dbReference type="EMBL" id="SOC45148.1"/>
    </source>
</evidence>
<reference evidence="1 2" key="1">
    <citation type="submission" date="2017-08" db="EMBL/GenBank/DDBJ databases">
        <authorList>
            <person name="de Groot N.N."/>
        </authorList>
    </citation>
    <scope>NUCLEOTIDE SEQUENCE [LARGE SCALE GENOMIC DNA]</scope>
    <source>
        <strain evidence="1 2">JC85</strain>
    </source>
</reference>
<gene>
    <name evidence="1" type="ORF">SAMN05892877_11422</name>
</gene>
<accession>A0A285UUU7</accession>
<dbReference type="AlphaFoldDB" id="A0A285UUU7"/>
<dbReference type="OrthoDB" id="7924295at2"/>
<organism evidence="1 2">
    <name type="scientific">Rhizobium subbaraonis</name>
    <dbReference type="NCBI Taxonomy" id="908946"/>
    <lineage>
        <taxon>Bacteria</taxon>
        <taxon>Pseudomonadati</taxon>
        <taxon>Pseudomonadota</taxon>
        <taxon>Alphaproteobacteria</taxon>
        <taxon>Hyphomicrobiales</taxon>
        <taxon>Rhizobiaceae</taxon>
        <taxon>Rhizobium/Agrobacterium group</taxon>
        <taxon>Rhizobium</taxon>
    </lineage>
</organism>
<keyword evidence="2" id="KW-1185">Reference proteome</keyword>